<evidence type="ECO:0000256" key="1">
    <source>
        <dbReference type="PROSITE-ProRule" id="PRU10141"/>
    </source>
</evidence>
<dbReference type="InterPro" id="IPR000719">
    <property type="entry name" value="Prot_kinase_dom"/>
</dbReference>
<accession>A0A7I8VK39</accession>
<reference evidence="3 4" key="1">
    <citation type="submission" date="2020-08" db="EMBL/GenBank/DDBJ databases">
        <authorList>
            <person name="Hejnol A."/>
        </authorList>
    </citation>
    <scope>NUCLEOTIDE SEQUENCE [LARGE SCALE GENOMIC DNA]</scope>
</reference>
<dbReference type="Proteomes" id="UP000549394">
    <property type="component" value="Unassembled WGS sequence"/>
</dbReference>
<keyword evidence="4" id="KW-1185">Reference proteome</keyword>
<dbReference type="AlphaFoldDB" id="A0A7I8VK39"/>
<dbReference type="PANTHER" id="PTHR11909">
    <property type="entry name" value="CASEIN KINASE-RELATED"/>
    <property type="match status" value="1"/>
</dbReference>
<keyword evidence="1" id="KW-0067">ATP-binding</keyword>
<dbReference type="InterPro" id="IPR017441">
    <property type="entry name" value="Protein_kinase_ATP_BS"/>
</dbReference>
<keyword evidence="1" id="KW-0547">Nucleotide-binding</keyword>
<comment type="caution">
    <text evidence="3">The sequence shown here is derived from an EMBL/GenBank/DDBJ whole genome shotgun (WGS) entry which is preliminary data.</text>
</comment>
<dbReference type="Gene3D" id="1.10.510.10">
    <property type="entry name" value="Transferase(Phosphotransferase) domain 1"/>
    <property type="match status" value="1"/>
</dbReference>
<dbReference type="PROSITE" id="PS50011">
    <property type="entry name" value="PROTEIN_KINASE_DOM"/>
    <property type="match status" value="1"/>
</dbReference>
<dbReference type="SMART" id="SM00220">
    <property type="entry name" value="S_TKc"/>
    <property type="match status" value="1"/>
</dbReference>
<dbReference type="GO" id="GO:0005524">
    <property type="term" value="F:ATP binding"/>
    <property type="evidence" value="ECO:0007669"/>
    <property type="project" value="UniProtKB-UniRule"/>
</dbReference>
<proteinExistence type="predicted"/>
<dbReference type="SUPFAM" id="SSF56112">
    <property type="entry name" value="Protein kinase-like (PK-like)"/>
    <property type="match status" value="1"/>
</dbReference>
<dbReference type="OrthoDB" id="5979581at2759"/>
<name>A0A7I8VK39_9ANNE</name>
<dbReference type="InterPro" id="IPR050235">
    <property type="entry name" value="CK1_Ser-Thr_kinase"/>
</dbReference>
<feature type="domain" description="Protein kinase" evidence="2">
    <location>
        <begin position="52"/>
        <end position="401"/>
    </location>
</feature>
<protein>
    <submittedName>
        <fullName evidence="3">DgyrCDS5507</fullName>
    </submittedName>
</protein>
<feature type="binding site" evidence="1">
    <location>
        <position position="79"/>
    </location>
    <ligand>
        <name>ATP</name>
        <dbReference type="ChEBI" id="CHEBI:30616"/>
    </ligand>
</feature>
<dbReference type="EMBL" id="CAJFCJ010000006">
    <property type="protein sequence ID" value="CAD5116636.1"/>
    <property type="molecule type" value="Genomic_DNA"/>
</dbReference>
<dbReference type="PROSITE" id="PS00107">
    <property type="entry name" value="PROTEIN_KINASE_ATP"/>
    <property type="match status" value="1"/>
</dbReference>
<sequence>MTNPIKDQAKEIIVDIQNRSINNKKKKYQRRLVGEDDEEDILEENDVVDNGWEVIRKLGGGGFGQVYEVRKGLNTYAMKVEGIKRNEKQKPHLKREYDIMHRIARKQREYNNGDIELALKVDFKHFCYLEDFSKELKSNSFNDWKNGGIPIEHNKFVAYYYIIMTLLGRNLSDLRRSEQDQKFGLYTISHLALETFQAIKNLHAIGFVHRDIKPSNFAVSADNSRDIFLVDFGLAYTFGKLSTSIRDSKIISSYPPHADYVNPDKKKGAGFRGTVRYASLRAHKEEFLSYQDDLISWFYMLIEMSAGALPWRRLKNKEDVQTAKEMYTTANSLFWFSLHDDRCQPEDARPIYTVHEKLHATFRKIHKRIMNIDIRDPIDSEYNVTDTLGDSSSTKSKNNYLEIELALIKLKNSVENMTGISPKLDWEIQSHRKFEKLRYNRSVGAVIEGQGGSRLNALVPTSEIIEGSREEVKPPKKPLIMKHQLNNFSFNRFNALLEEDNLIFDEEGAL</sequence>
<evidence type="ECO:0000313" key="4">
    <source>
        <dbReference type="Proteomes" id="UP000549394"/>
    </source>
</evidence>
<dbReference type="Pfam" id="PF00069">
    <property type="entry name" value="Pkinase"/>
    <property type="match status" value="1"/>
</dbReference>
<dbReference type="GO" id="GO:0004672">
    <property type="term" value="F:protein kinase activity"/>
    <property type="evidence" value="ECO:0007669"/>
    <property type="project" value="InterPro"/>
</dbReference>
<gene>
    <name evidence="3" type="ORF">DGYR_LOCUS5240</name>
</gene>
<organism evidence="3 4">
    <name type="scientific">Dimorphilus gyrociliatus</name>
    <dbReference type="NCBI Taxonomy" id="2664684"/>
    <lineage>
        <taxon>Eukaryota</taxon>
        <taxon>Metazoa</taxon>
        <taxon>Spiralia</taxon>
        <taxon>Lophotrochozoa</taxon>
        <taxon>Annelida</taxon>
        <taxon>Polychaeta</taxon>
        <taxon>Polychaeta incertae sedis</taxon>
        <taxon>Dinophilidae</taxon>
        <taxon>Dimorphilus</taxon>
    </lineage>
</organism>
<evidence type="ECO:0000313" key="3">
    <source>
        <dbReference type="EMBL" id="CAD5116636.1"/>
    </source>
</evidence>
<dbReference type="InterPro" id="IPR011009">
    <property type="entry name" value="Kinase-like_dom_sf"/>
</dbReference>
<evidence type="ECO:0000259" key="2">
    <source>
        <dbReference type="PROSITE" id="PS50011"/>
    </source>
</evidence>